<organism evidence="1 2">
    <name type="scientific">Aquella oligotrophica</name>
    <dbReference type="NCBI Taxonomy" id="2067065"/>
    <lineage>
        <taxon>Bacteria</taxon>
        <taxon>Pseudomonadati</taxon>
        <taxon>Pseudomonadota</taxon>
        <taxon>Betaproteobacteria</taxon>
        <taxon>Neisseriales</taxon>
        <taxon>Neisseriaceae</taxon>
        <taxon>Aquella</taxon>
    </lineage>
</organism>
<dbReference type="Proteomes" id="UP000236655">
    <property type="component" value="Chromosome"/>
</dbReference>
<dbReference type="InterPro" id="IPR010272">
    <property type="entry name" value="T6SS_TssF"/>
</dbReference>
<sequence>MFNKYYENELHKLREAATEFAREHPVTAPLLMGPSMDPGAERMLEGVAFLSGLLNQKLDNEFQKFIKETIELIYPQFVRPIPATSIVLFEPKAGQTEPVTVKAKTTLAANKVDGTSCQFQTSFDLEVHPLKIISAKLERVTEEVSHLDVYFELQGTTLESWNIQQGLYLFLGGTYTRAANIYMLLYNNLKKIIIKSEDGRQFILKPEQLEAIGMDIDNQLLDYPVQSFSAFRLLQEYFILPYKFFFMKLTGFDKWLDRGKSDKFSITFELHDIPENDLQVNKDTFILNAVPVINLFSYEMDPITLNHQIEKTLLRPNPHYPTHYQVYEVQSVVAYTEGVNDKKEYLPINSFVGHKSSNSPVYQLLRERSIINNHPEVYLFFPYQEDATKINEETLVVTVKSTNGRLPEKLRIGDICVPTFNSPESLNFRNILQPTYSIEPPTDSMNFWRFISYLSLNFLSLTQLDNLKAMLKLFLSSEDQDKPRLTANQKRITGISSIKAAPIDRVHKGRIVRGHKIEMEVYADQFAGLGDVYLFGSVLNSFFTIYASINTFIQFNLKELNSGVSFKWPVKIGNRTLI</sequence>
<dbReference type="PANTHER" id="PTHR35370:SF1">
    <property type="entry name" value="TYPE VI SECRETION SYSTEM COMPONENT TSSF1"/>
    <property type="match status" value="1"/>
</dbReference>
<dbReference type="PIRSF" id="PIRSF028304">
    <property type="entry name" value="UCP028304"/>
    <property type="match status" value="1"/>
</dbReference>
<protein>
    <submittedName>
        <fullName evidence="1">Type VI secretion system baseplate subunit TssF</fullName>
    </submittedName>
</protein>
<dbReference type="AlphaFoldDB" id="A0A2I7N9D6"/>
<dbReference type="Pfam" id="PF05947">
    <property type="entry name" value="T6SS_TssF"/>
    <property type="match status" value="1"/>
</dbReference>
<proteinExistence type="predicted"/>
<evidence type="ECO:0000313" key="1">
    <source>
        <dbReference type="EMBL" id="AUR53066.1"/>
    </source>
</evidence>
<dbReference type="OrthoDB" id="9763676at2"/>
<dbReference type="NCBIfam" id="TIGR03359">
    <property type="entry name" value="VI_chp_6"/>
    <property type="match status" value="1"/>
</dbReference>
<dbReference type="RefSeq" id="WP_102952352.1">
    <property type="nucleotide sequence ID" value="NZ_CP024847.1"/>
</dbReference>
<accession>A0A2I7N9D6</accession>
<reference evidence="2" key="1">
    <citation type="submission" date="2017-11" db="EMBL/GenBank/DDBJ databases">
        <authorList>
            <person name="Chan K.G."/>
            <person name="Lee L.S."/>
        </authorList>
    </citation>
    <scope>NUCLEOTIDE SEQUENCE [LARGE SCALE GENOMIC DNA]</scope>
    <source>
        <strain evidence="2">DSM 100970</strain>
    </source>
</reference>
<name>A0A2I7N9D6_9NEIS</name>
<dbReference type="KEGG" id="nba:CUN60_12445"/>
<gene>
    <name evidence="1" type="primary">vasA</name>
    <name evidence="1" type="ORF">CUN60_12445</name>
</gene>
<keyword evidence="2" id="KW-1185">Reference proteome</keyword>
<dbReference type="EMBL" id="CP024847">
    <property type="protein sequence ID" value="AUR53066.1"/>
    <property type="molecule type" value="Genomic_DNA"/>
</dbReference>
<evidence type="ECO:0000313" key="2">
    <source>
        <dbReference type="Proteomes" id="UP000236655"/>
    </source>
</evidence>
<dbReference type="PANTHER" id="PTHR35370">
    <property type="entry name" value="CYTOPLASMIC PROTEIN-RELATED-RELATED"/>
    <property type="match status" value="1"/>
</dbReference>